<keyword evidence="2" id="KW-0472">Membrane</keyword>
<feature type="signal peptide" evidence="3">
    <location>
        <begin position="1"/>
        <end position="27"/>
    </location>
</feature>
<proteinExistence type="predicted"/>
<dbReference type="EMBL" id="JAQNDK010000004">
    <property type="protein sequence ID" value="MDC0682519.1"/>
    <property type="molecule type" value="Genomic_DNA"/>
</dbReference>
<sequence length="344" mass="36179">MRSRRPATGLAPAVAIVVLTTAGGAAALPPQPAPAEAPAPTAPAPSEAPAAPVAERLSGEARADYESGKALFRNGDFANAFLEFQSAYESSKDARLLWNMIACTSKMHRYSQLLALVERLKQEDRGVLLPEDWATIAEVERNARALVGHLDIAVSERDAEVTIDGQPIGKTPLPGKVIVDAGTRRIRVFKPGFKEHLRVESVAPGAQLALDVRLARPMNGGRLSILASPGDRLALDGEFLGEGQWEGIVPSGRHVVRVTAPGKVPYQARILIRDEALSSVSVGLVPAEKHGGTPPWVWIAGAGAVVAAVLSAGLLLAHDPDAAQVGTAEQSMGAPRPTGFGGRW</sequence>
<dbReference type="Pfam" id="PF08308">
    <property type="entry name" value="PEGA"/>
    <property type="match status" value="1"/>
</dbReference>
<organism evidence="5 6">
    <name type="scientific">Sorangium atrum</name>
    <dbReference type="NCBI Taxonomy" id="2995308"/>
    <lineage>
        <taxon>Bacteria</taxon>
        <taxon>Pseudomonadati</taxon>
        <taxon>Myxococcota</taxon>
        <taxon>Polyangia</taxon>
        <taxon>Polyangiales</taxon>
        <taxon>Polyangiaceae</taxon>
        <taxon>Sorangium</taxon>
    </lineage>
</organism>
<feature type="chain" id="PRO_5046468814" evidence="3">
    <location>
        <begin position="28"/>
        <end position="344"/>
    </location>
</feature>
<dbReference type="SUPFAM" id="SSF48452">
    <property type="entry name" value="TPR-like"/>
    <property type="match status" value="1"/>
</dbReference>
<accession>A0ABT5C7V9</accession>
<dbReference type="InterPro" id="IPR011990">
    <property type="entry name" value="TPR-like_helical_dom_sf"/>
</dbReference>
<evidence type="ECO:0000256" key="3">
    <source>
        <dbReference type="SAM" id="SignalP"/>
    </source>
</evidence>
<dbReference type="InterPro" id="IPR013229">
    <property type="entry name" value="PEGA"/>
</dbReference>
<evidence type="ECO:0000256" key="1">
    <source>
        <dbReference type="SAM" id="MobiDB-lite"/>
    </source>
</evidence>
<evidence type="ECO:0000256" key="2">
    <source>
        <dbReference type="SAM" id="Phobius"/>
    </source>
</evidence>
<feature type="compositionally biased region" description="Pro residues" evidence="1">
    <location>
        <begin position="29"/>
        <end position="43"/>
    </location>
</feature>
<protein>
    <submittedName>
        <fullName evidence="5">PEGA domain-containing protein</fullName>
    </submittedName>
</protein>
<comment type="caution">
    <text evidence="5">The sequence shown here is derived from an EMBL/GenBank/DDBJ whole genome shotgun (WGS) entry which is preliminary data.</text>
</comment>
<dbReference type="RefSeq" id="WP_272100506.1">
    <property type="nucleotide sequence ID" value="NZ_JAQNDK010000004.1"/>
</dbReference>
<evidence type="ECO:0000313" key="6">
    <source>
        <dbReference type="Proteomes" id="UP001217485"/>
    </source>
</evidence>
<gene>
    <name evidence="5" type="ORF">POL72_32630</name>
</gene>
<evidence type="ECO:0000313" key="5">
    <source>
        <dbReference type="EMBL" id="MDC0682519.1"/>
    </source>
</evidence>
<feature type="compositionally biased region" description="Low complexity" evidence="1">
    <location>
        <begin position="44"/>
        <end position="53"/>
    </location>
</feature>
<feature type="domain" description="PEGA" evidence="4">
    <location>
        <begin position="150"/>
        <end position="215"/>
    </location>
</feature>
<keyword evidence="6" id="KW-1185">Reference proteome</keyword>
<evidence type="ECO:0000259" key="4">
    <source>
        <dbReference type="Pfam" id="PF08308"/>
    </source>
</evidence>
<keyword evidence="3" id="KW-0732">Signal</keyword>
<reference evidence="5 6" key="1">
    <citation type="submission" date="2023-01" db="EMBL/GenBank/DDBJ databases">
        <title>Minimal conservation of predation-associated metabolite biosynthetic gene clusters underscores biosynthetic potential of Myxococcota including descriptions for ten novel species: Archangium lansinium sp. nov., Myxococcus landrumus sp. nov., Nannocystis bai.</title>
        <authorList>
            <person name="Ahearne A."/>
            <person name="Stevens C."/>
            <person name="Dowd S."/>
        </authorList>
    </citation>
    <scope>NUCLEOTIDE SEQUENCE [LARGE SCALE GENOMIC DNA]</scope>
    <source>
        <strain evidence="5 6">WIWO2</strain>
    </source>
</reference>
<feature type="region of interest" description="Disordered" evidence="1">
    <location>
        <begin position="29"/>
        <end position="53"/>
    </location>
</feature>
<name>A0ABT5C7V9_9BACT</name>
<feature type="transmembrane region" description="Helical" evidence="2">
    <location>
        <begin position="296"/>
        <end position="317"/>
    </location>
</feature>
<dbReference type="Proteomes" id="UP001217485">
    <property type="component" value="Unassembled WGS sequence"/>
</dbReference>
<keyword evidence="2" id="KW-0812">Transmembrane</keyword>
<keyword evidence="2" id="KW-1133">Transmembrane helix</keyword>